<keyword evidence="3 14" id="KW-0812">Transmembrane</keyword>
<keyword evidence="5" id="KW-0770">Synapse</keyword>
<evidence type="ECO:0000256" key="3">
    <source>
        <dbReference type="ARBA" id="ARBA00022692"/>
    </source>
</evidence>
<evidence type="ECO:0000256" key="9">
    <source>
        <dbReference type="ARBA" id="ARBA00023170"/>
    </source>
</evidence>
<dbReference type="FunFam" id="2.70.170.10:FF:000028">
    <property type="entry name" value="AcetylCholine Receptor"/>
    <property type="match status" value="1"/>
</dbReference>
<dbReference type="WBParaSite" id="maker-E.canG7_contigs_3364-snap-gene-1.48-mRNA-1">
    <property type="protein sequence ID" value="maker-E.canG7_contigs_3364-snap-gene-1.48-mRNA-1"/>
    <property type="gene ID" value="EcG7_01245"/>
</dbReference>
<keyword evidence="8" id="KW-1015">Disulfide bond</keyword>
<evidence type="ECO:0000256" key="4">
    <source>
        <dbReference type="ARBA" id="ARBA00022989"/>
    </source>
</evidence>
<dbReference type="SUPFAM" id="SSF90112">
    <property type="entry name" value="Neurotransmitter-gated ion-channel transmembrane pore"/>
    <property type="match status" value="1"/>
</dbReference>
<keyword evidence="12 14" id="KW-0407">Ion channel</keyword>
<dbReference type="InterPro" id="IPR036734">
    <property type="entry name" value="Neur_chan_lig-bd_sf"/>
</dbReference>
<feature type="domain" description="Neurotransmitter-gated ion-channel ligand-binding" evidence="15">
    <location>
        <begin position="47"/>
        <end position="264"/>
    </location>
</feature>
<keyword evidence="6 14" id="KW-0406">Ion transport</keyword>
<dbReference type="SUPFAM" id="SSF63712">
    <property type="entry name" value="Nicotinic receptor ligand binding domain-like"/>
    <property type="match status" value="1"/>
</dbReference>
<evidence type="ECO:0000313" key="17">
    <source>
        <dbReference type="Proteomes" id="UP000887562"/>
    </source>
</evidence>
<evidence type="ECO:0000256" key="7">
    <source>
        <dbReference type="ARBA" id="ARBA00023136"/>
    </source>
</evidence>
<dbReference type="GO" id="GO:0045211">
    <property type="term" value="C:postsynaptic membrane"/>
    <property type="evidence" value="ECO:0007669"/>
    <property type="project" value="InterPro"/>
</dbReference>
<comment type="similarity">
    <text evidence="14">Belongs to the ligand-gated ion channel (TC 1.A.9) family.</text>
</comment>
<keyword evidence="11" id="KW-1071">Ligand-gated ion channel</keyword>
<evidence type="ECO:0000256" key="5">
    <source>
        <dbReference type="ARBA" id="ARBA00023018"/>
    </source>
</evidence>
<dbReference type="Gene3D" id="1.20.58.390">
    <property type="entry name" value="Neurotransmitter-gated ion-channel transmembrane domain"/>
    <property type="match status" value="2"/>
</dbReference>
<comment type="caution">
    <text evidence="14">Lacks conserved residue(s) required for the propagation of feature annotation.</text>
</comment>
<evidence type="ECO:0000256" key="6">
    <source>
        <dbReference type="ARBA" id="ARBA00023065"/>
    </source>
</evidence>
<sequence length="750" mass="83735">MVTRVIFSTNLDLRLLIHVFLVFPYCFNLVNSQEFDRLPDIPGGWKEKELVRDLLHDYEKKARPVVDGVSPIAQLSETLSVQQITIEFGLSLIQILELDENEQVLTTSIRTLYRWKDYHMVWDPAEYDNITSVQIPTSKLWLPDIAFADERLEERRRSDLLVSYTGTVEWQPLAIYKSACFVHIKYFPFDQQNCKFKFGPWTYDAARTNITFYNNSDGWFLNDYEESPEWELLATKAVFTGFKYQCCAEIYPDITFQLVIKRQPAFYNYVIILPCFLLSSLTLVLFCLPAETPAKMQLGMTMFQAFNFLLLILTQSIPSGASSFPLIELLKIAKASQIYSETAPVTVFIEYGARLFFINSPSSRAAKANLASAKTNCTGAGGVGGNSGGGSGWSRRAADSALAEAAHADKVMRSAAGATYRSTCQTLPAQMGRCHTRNSFRGDCSCEIGCHMGGACCSAACGNYSRYPPVVSLCLECQQQQQQHHQAVDTCCQQWSAQHDHQCQTSQAVSYTRVSCSCEECNTSYREQEPPCRLPLSSYQRNAQPKSPFAEEETGTNQICPACAGLAVAAPRECGLSDGTYNEAQCAPPLPKDPDAALADVWASAAHHRSGRSTAVIPPSVPRRSAYYNTENLLVECIGGDGVCGGSQFSYMTDCTQCQQCDAERYVTSIGSKPDTRVLRRVATVTRDIAEIVRGIRYFQRKNEEKERVQKIINEWRTVGGVLDRLFFVCYIIAISISIILYFPRPAGSG</sequence>
<dbReference type="InterPro" id="IPR002394">
    <property type="entry name" value="Nicotinic_acetylcholine_rcpt"/>
</dbReference>
<keyword evidence="2" id="KW-1003">Cell membrane</keyword>
<keyword evidence="10" id="KW-0325">Glycoprotein</keyword>
<comment type="subcellular location">
    <subcellularLocation>
        <location evidence="13">Synaptic cell membrane</location>
        <topology evidence="13">Multi-pass membrane protein</topology>
    </subcellularLocation>
</comment>
<dbReference type="InterPro" id="IPR036719">
    <property type="entry name" value="Neuro-gated_channel_TM_sf"/>
</dbReference>
<dbReference type="GO" id="GO:0022848">
    <property type="term" value="F:acetylcholine-gated monoatomic cation-selective channel activity"/>
    <property type="evidence" value="ECO:0007669"/>
    <property type="project" value="InterPro"/>
</dbReference>
<feature type="transmembrane region" description="Helical" evidence="14">
    <location>
        <begin position="726"/>
        <end position="744"/>
    </location>
</feature>
<dbReference type="InterPro" id="IPR006029">
    <property type="entry name" value="Neurotrans-gated_channel_TM"/>
</dbReference>
<dbReference type="Pfam" id="PF02931">
    <property type="entry name" value="Neur_chan_LBD"/>
    <property type="match status" value="1"/>
</dbReference>
<dbReference type="PANTHER" id="PTHR18945">
    <property type="entry name" value="NEUROTRANSMITTER GATED ION CHANNEL"/>
    <property type="match status" value="1"/>
</dbReference>
<evidence type="ECO:0000256" key="12">
    <source>
        <dbReference type="ARBA" id="ARBA00023303"/>
    </source>
</evidence>
<dbReference type="Gene3D" id="2.70.170.10">
    <property type="entry name" value="Neurotransmitter-gated ion-channel ligand-binding domain"/>
    <property type="match status" value="1"/>
</dbReference>
<evidence type="ECO:0000259" key="16">
    <source>
        <dbReference type="Pfam" id="PF02932"/>
    </source>
</evidence>
<keyword evidence="9" id="KW-0675">Receptor</keyword>
<evidence type="ECO:0000256" key="13">
    <source>
        <dbReference type="ARBA" id="ARBA00034099"/>
    </source>
</evidence>
<evidence type="ECO:0000313" key="18">
    <source>
        <dbReference type="WBParaSite" id="maker-E.canG7_contigs_3364-snap-gene-1.48-mRNA-1"/>
    </source>
</evidence>
<proteinExistence type="inferred from homology"/>
<keyword evidence="7 14" id="KW-0472">Membrane</keyword>
<protein>
    <submittedName>
        <fullName evidence="18">Neuronal acetylcholine receptor subunit alpha-10</fullName>
    </submittedName>
</protein>
<dbReference type="CDD" id="cd19033">
    <property type="entry name" value="LGIC_ECD_nAChR_proto-like"/>
    <property type="match status" value="1"/>
</dbReference>
<name>A0A915EU02_9CEST</name>
<keyword evidence="4 14" id="KW-1133">Transmembrane helix</keyword>
<evidence type="ECO:0000256" key="14">
    <source>
        <dbReference type="RuleBase" id="RU000687"/>
    </source>
</evidence>
<evidence type="ECO:0000256" key="2">
    <source>
        <dbReference type="ARBA" id="ARBA00022475"/>
    </source>
</evidence>
<dbReference type="Proteomes" id="UP000887562">
    <property type="component" value="Unplaced"/>
</dbReference>
<dbReference type="InterPro" id="IPR018000">
    <property type="entry name" value="Neurotransmitter_ion_chnl_CS"/>
</dbReference>
<evidence type="ECO:0000256" key="8">
    <source>
        <dbReference type="ARBA" id="ARBA00023157"/>
    </source>
</evidence>
<dbReference type="PROSITE" id="PS00236">
    <property type="entry name" value="NEUROTR_ION_CHANNEL"/>
    <property type="match status" value="1"/>
</dbReference>
<dbReference type="InterPro" id="IPR038050">
    <property type="entry name" value="Neuro_actylchol_rec"/>
</dbReference>
<feature type="transmembrane region" description="Helical" evidence="14">
    <location>
        <begin position="306"/>
        <end position="327"/>
    </location>
</feature>
<reference evidence="18" key="1">
    <citation type="submission" date="2022-11" db="UniProtKB">
        <authorList>
            <consortium name="WormBaseParasite"/>
        </authorList>
    </citation>
    <scope>IDENTIFICATION</scope>
</reference>
<accession>A0A915EU02</accession>
<feature type="transmembrane region" description="Helical" evidence="14">
    <location>
        <begin position="266"/>
        <end position="286"/>
    </location>
</feature>
<feature type="domain" description="Neurotransmitter-gated ion-channel transmembrane" evidence="16">
    <location>
        <begin position="271"/>
        <end position="327"/>
    </location>
</feature>
<dbReference type="PRINTS" id="PR00254">
    <property type="entry name" value="NICOTINICR"/>
</dbReference>
<dbReference type="InterPro" id="IPR006202">
    <property type="entry name" value="Neur_chan_lig-bd"/>
</dbReference>
<evidence type="ECO:0000256" key="1">
    <source>
        <dbReference type="ARBA" id="ARBA00022448"/>
    </source>
</evidence>
<dbReference type="GO" id="GO:0004888">
    <property type="term" value="F:transmembrane signaling receptor activity"/>
    <property type="evidence" value="ECO:0007669"/>
    <property type="project" value="InterPro"/>
</dbReference>
<dbReference type="InterPro" id="IPR006201">
    <property type="entry name" value="Neur_channel"/>
</dbReference>
<dbReference type="AlphaFoldDB" id="A0A915EU02"/>
<evidence type="ECO:0000256" key="11">
    <source>
        <dbReference type="ARBA" id="ARBA00023286"/>
    </source>
</evidence>
<keyword evidence="17" id="KW-1185">Reference proteome</keyword>
<dbReference type="CDD" id="cd19051">
    <property type="entry name" value="LGIC_TM_cation"/>
    <property type="match status" value="1"/>
</dbReference>
<keyword evidence="1 14" id="KW-0813">Transport</keyword>
<organism evidence="17 18">
    <name type="scientific">Echinococcus canadensis</name>
    <dbReference type="NCBI Taxonomy" id="519352"/>
    <lineage>
        <taxon>Eukaryota</taxon>
        <taxon>Metazoa</taxon>
        <taxon>Spiralia</taxon>
        <taxon>Lophotrochozoa</taxon>
        <taxon>Platyhelminthes</taxon>
        <taxon>Cestoda</taxon>
        <taxon>Eucestoda</taxon>
        <taxon>Cyclophyllidea</taxon>
        <taxon>Taeniidae</taxon>
        <taxon>Echinococcus</taxon>
        <taxon>Echinococcus canadensis group</taxon>
    </lineage>
</organism>
<evidence type="ECO:0000256" key="10">
    <source>
        <dbReference type="ARBA" id="ARBA00023180"/>
    </source>
</evidence>
<dbReference type="Pfam" id="PF02932">
    <property type="entry name" value="Neur_chan_memb"/>
    <property type="match status" value="1"/>
</dbReference>
<dbReference type="PRINTS" id="PR00252">
    <property type="entry name" value="NRIONCHANNEL"/>
</dbReference>
<evidence type="ECO:0000259" key="15">
    <source>
        <dbReference type="Pfam" id="PF02931"/>
    </source>
</evidence>